<name>F6R180_CIOIN</name>
<dbReference type="AlphaFoldDB" id="F6R180"/>
<dbReference type="Pfam" id="PF01871">
    <property type="entry name" value="AMMECR1"/>
    <property type="match status" value="1"/>
</dbReference>
<dbReference type="HOGENOM" id="CLU_052828_0_1_1"/>
<feature type="compositionally biased region" description="Polar residues" evidence="1">
    <location>
        <begin position="297"/>
        <end position="307"/>
    </location>
</feature>
<feature type="region of interest" description="Disordered" evidence="1">
    <location>
        <begin position="245"/>
        <end position="307"/>
    </location>
</feature>
<dbReference type="InParanoid" id="F6R180"/>
<reference evidence="3" key="2">
    <citation type="journal article" date="2008" name="Genome Biol.">
        <title>Improved genome assembly and evidence-based global gene model set for the chordate Ciona intestinalis: new insight into intron and operon populations.</title>
        <authorList>
            <person name="Satou Y."/>
            <person name="Mineta K."/>
            <person name="Ogasawara M."/>
            <person name="Sasakura Y."/>
            <person name="Shoguchi E."/>
            <person name="Ueno K."/>
            <person name="Yamada L."/>
            <person name="Matsumoto J."/>
            <person name="Wasserscheid J."/>
            <person name="Dewar K."/>
            <person name="Wiley G.B."/>
            <person name="Macmil S.L."/>
            <person name="Roe B.A."/>
            <person name="Zeller R.W."/>
            <person name="Hastings K.E."/>
            <person name="Lemaire P."/>
            <person name="Lindquist E."/>
            <person name="Endo T."/>
            <person name="Hotta K."/>
            <person name="Inaba K."/>
        </authorList>
    </citation>
    <scope>NUCLEOTIDE SEQUENCE [LARGE SCALE GENOMIC DNA]</scope>
    <source>
        <strain evidence="3">wild type</strain>
    </source>
</reference>
<dbReference type="Ensembl" id="ENSCINT00000001531.3">
    <property type="protein sequence ID" value="ENSCINP00000001531.3"/>
    <property type="gene ID" value="ENSCING00000000837.3"/>
</dbReference>
<reference evidence="3" key="4">
    <citation type="submission" date="2025-09" db="UniProtKB">
        <authorList>
            <consortium name="Ensembl"/>
        </authorList>
    </citation>
    <scope>IDENTIFICATION</scope>
</reference>
<feature type="region of interest" description="Disordered" evidence="1">
    <location>
        <begin position="1"/>
        <end position="32"/>
    </location>
</feature>
<organism evidence="3 4">
    <name type="scientific">Ciona intestinalis</name>
    <name type="common">Transparent sea squirt</name>
    <name type="synonym">Ascidia intestinalis</name>
    <dbReference type="NCBI Taxonomy" id="7719"/>
    <lineage>
        <taxon>Eukaryota</taxon>
        <taxon>Metazoa</taxon>
        <taxon>Chordata</taxon>
        <taxon>Tunicata</taxon>
        <taxon>Ascidiacea</taxon>
        <taxon>Phlebobranchia</taxon>
        <taxon>Cionidae</taxon>
        <taxon>Ciona</taxon>
    </lineage>
</organism>
<dbReference type="FunFam" id="3.30.700.20:FF:000001">
    <property type="entry name" value="AMME syndrome candidate gene 1"/>
    <property type="match status" value="1"/>
</dbReference>
<dbReference type="Gene3D" id="3.30.700.20">
    <property type="entry name" value="Hypothetical protein ph0010, domain 1"/>
    <property type="match status" value="1"/>
</dbReference>
<dbReference type="InterPro" id="IPR036071">
    <property type="entry name" value="AMMECR1_dom_sf"/>
</dbReference>
<dbReference type="InterPro" id="IPR027485">
    <property type="entry name" value="AMMECR1_N"/>
</dbReference>
<evidence type="ECO:0000313" key="3">
    <source>
        <dbReference type="Ensembl" id="ENSCINP00000001531.3"/>
    </source>
</evidence>
<feature type="domain" description="AMMECR1" evidence="2">
    <location>
        <begin position="45"/>
        <end position="238"/>
    </location>
</feature>
<evidence type="ECO:0000259" key="2">
    <source>
        <dbReference type="PROSITE" id="PS51112"/>
    </source>
</evidence>
<gene>
    <name evidence="3" type="primary">LOC100182469</name>
</gene>
<dbReference type="PANTHER" id="PTHR13016:SF0">
    <property type="entry name" value="AMME SYNDROME CANDIDATE GENE 1 PROTEIN"/>
    <property type="match status" value="1"/>
</dbReference>
<protein>
    <recommendedName>
        <fullName evidence="2">AMMECR1 domain-containing protein</fullName>
    </recommendedName>
</protein>
<dbReference type="EMBL" id="EAAA01002394">
    <property type="status" value="NOT_ANNOTATED_CDS"/>
    <property type="molecule type" value="Genomic_DNA"/>
</dbReference>
<dbReference type="Proteomes" id="UP000008144">
    <property type="component" value="Chromosome 7"/>
</dbReference>
<dbReference type="InterPro" id="IPR002733">
    <property type="entry name" value="AMMECR1_domain"/>
</dbReference>
<dbReference type="PROSITE" id="PS51112">
    <property type="entry name" value="AMMECR1"/>
    <property type="match status" value="1"/>
</dbReference>
<accession>F6R180</accession>
<dbReference type="GeneID" id="100182469"/>
<dbReference type="SUPFAM" id="SSF143447">
    <property type="entry name" value="AMMECR1-like"/>
    <property type="match status" value="1"/>
</dbReference>
<dbReference type="NCBIfam" id="TIGR00296">
    <property type="entry name" value="TIGR00296 family protein"/>
    <property type="match status" value="1"/>
</dbReference>
<sequence>MASGCCGGKKTKVNTDRQSSSANREESSAMKLSRPMVNGNGIANGYQDNTVIRPEMCYFCFDVLSAHLHNNEPPKPSFTNQAYPLFVTWKIGKDLRLRGCIGTFSALSLHSGLREYAITSSMKDNRFSPVKLDELPRLSCSVSLLTNFEECADCYDWKVGIHGIRIEFQNERGHHKTATYLPEVSKEQGWNEQQTVENLLRKGGYRSEITPQFLATIRTKRYQSEKLTVSYQDYVGACGYKSKAHMNGVNHRGQHQPYPPPSQMHQHRRNSREKGSSSSSLHPNHSSHNSVVHQQPNGYGNHSNSQM</sequence>
<dbReference type="KEGG" id="cin:100182469"/>
<evidence type="ECO:0000313" key="4">
    <source>
        <dbReference type="Proteomes" id="UP000008144"/>
    </source>
</evidence>
<dbReference type="OMA" id="TNEAFPL"/>
<dbReference type="PANTHER" id="PTHR13016">
    <property type="entry name" value="AMMECR1 HOMOLOG"/>
    <property type="match status" value="1"/>
</dbReference>
<reference evidence="3" key="3">
    <citation type="submission" date="2025-08" db="UniProtKB">
        <authorList>
            <consortium name="Ensembl"/>
        </authorList>
    </citation>
    <scope>IDENTIFICATION</scope>
</reference>
<keyword evidence="4" id="KW-1185">Reference proteome</keyword>
<accession>A0A1W2WEG8</accession>
<dbReference type="FunCoup" id="F6R180">
    <property type="interactions" value="560"/>
</dbReference>
<proteinExistence type="predicted"/>
<dbReference type="OrthoDB" id="24630at2759"/>
<feature type="compositionally biased region" description="Low complexity" evidence="1">
    <location>
        <begin position="276"/>
        <end position="296"/>
    </location>
</feature>
<dbReference type="GeneTree" id="ENSGT00390000010397"/>
<evidence type="ECO:0000256" key="1">
    <source>
        <dbReference type="SAM" id="MobiDB-lite"/>
    </source>
</evidence>
<dbReference type="InterPro" id="IPR023473">
    <property type="entry name" value="AMMECR1"/>
</dbReference>
<dbReference type="STRING" id="7719.ENSCINP00000001531"/>
<dbReference type="RefSeq" id="XP_002129514.1">
    <property type="nucleotide sequence ID" value="XM_002129478.4"/>
</dbReference>
<reference evidence="4" key="1">
    <citation type="journal article" date="2002" name="Science">
        <title>The draft genome of Ciona intestinalis: insights into chordate and vertebrate origins.</title>
        <authorList>
            <person name="Dehal P."/>
            <person name="Satou Y."/>
            <person name="Campbell R.K."/>
            <person name="Chapman J."/>
            <person name="Degnan B."/>
            <person name="De Tomaso A."/>
            <person name="Davidson B."/>
            <person name="Di Gregorio A."/>
            <person name="Gelpke M."/>
            <person name="Goodstein D.M."/>
            <person name="Harafuji N."/>
            <person name="Hastings K.E."/>
            <person name="Ho I."/>
            <person name="Hotta K."/>
            <person name="Huang W."/>
            <person name="Kawashima T."/>
            <person name="Lemaire P."/>
            <person name="Martinez D."/>
            <person name="Meinertzhagen I.A."/>
            <person name="Necula S."/>
            <person name="Nonaka M."/>
            <person name="Putnam N."/>
            <person name="Rash S."/>
            <person name="Saiga H."/>
            <person name="Satake M."/>
            <person name="Terry A."/>
            <person name="Yamada L."/>
            <person name="Wang H.G."/>
            <person name="Awazu S."/>
            <person name="Azumi K."/>
            <person name="Boore J."/>
            <person name="Branno M."/>
            <person name="Chin-Bow S."/>
            <person name="DeSantis R."/>
            <person name="Doyle S."/>
            <person name="Francino P."/>
            <person name="Keys D.N."/>
            <person name="Haga S."/>
            <person name="Hayashi H."/>
            <person name="Hino K."/>
            <person name="Imai K.S."/>
            <person name="Inaba K."/>
            <person name="Kano S."/>
            <person name="Kobayashi K."/>
            <person name="Kobayashi M."/>
            <person name="Lee B.I."/>
            <person name="Makabe K.W."/>
            <person name="Manohar C."/>
            <person name="Matassi G."/>
            <person name="Medina M."/>
            <person name="Mochizuki Y."/>
            <person name="Mount S."/>
            <person name="Morishita T."/>
            <person name="Miura S."/>
            <person name="Nakayama A."/>
            <person name="Nishizaka S."/>
            <person name="Nomoto H."/>
            <person name="Ohta F."/>
            <person name="Oishi K."/>
            <person name="Rigoutsos I."/>
            <person name="Sano M."/>
            <person name="Sasaki A."/>
            <person name="Sasakura Y."/>
            <person name="Shoguchi E."/>
            <person name="Shin-i T."/>
            <person name="Spagnuolo A."/>
            <person name="Stainier D."/>
            <person name="Suzuki M.M."/>
            <person name="Tassy O."/>
            <person name="Takatori N."/>
            <person name="Tokuoka M."/>
            <person name="Yagi K."/>
            <person name="Yoshizaki F."/>
            <person name="Wada S."/>
            <person name="Zhang C."/>
            <person name="Hyatt P.D."/>
            <person name="Larimer F."/>
            <person name="Detter C."/>
            <person name="Doggett N."/>
            <person name="Glavina T."/>
            <person name="Hawkins T."/>
            <person name="Richardson P."/>
            <person name="Lucas S."/>
            <person name="Kohara Y."/>
            <person name="Levine M."/>
            <person name="Satoh N."/>
            <person name="Rokhsar D.S."/>
        </authorList>
    </citation>
    <scope>NUCLEOTIDE SEQUENCE [LARGE SCALE GENOMIC DNA]</scope>
</reference>